<evidence type="ECO:0000256" key="3">
    <source>
        <dbReference type="ARBA" id="ARBA00022679"/>
    </source>
</evidence>
<evidence type="ECO:0000259" key="9">
    <source>
        <dbReference type="PROSITE" id="PS50011"/>
    </source>
</evidence>
<sequence length="173" mass="20383">MKEFLVLQLQKQQFYKSQNIQISQVYLRQNTLWKKRKCCLFYSMQSNLRKYMDRNSSLTLNKIKPIIYKILLGLSFCHSRRVLHMDLKPQNILQNEMMTIKLADFDLSSVFPFPMPKFTKEIATLFYRAPELMLGDNNQGTGVDIWAVGALYRSVQQENPSYQVIVKQICSLK</sequence>
<dbReference type="PANTHER" id="PTHR24056">
    <property type="entry name" value="CELL DIVISION PROTEIN KINASE"/>
    <property type="match status" value="1"/>
</dbReference>
<evidence type="ECO:0000256" key="6">
    <source>
        <dbReference type="ARBA" id="ARBA00039612"/>
    </source>
</evidence>
<dbReference type="GO" id="GO:0010389">
    <property type="term" value="P:regulation of G2/M transition of mitotic cell cycle"/>
    <property type="evidence" value="ECO:0007669"/>
    <property type="project" value="TreeGrafter"/>
</dbReference>
<dbReference type="GO" id="GO:0000307">
    <property type="term" value="C:cyclin-dependent protein kinase holoenzyme complex"/>
    <property type="evidence" value="ECO:0007669"/>
    <property type="project" value="TreeGrafter"/>
</dbReference>
<dbReference type="GO" id="GO:0000082">
    <property type="term" value="P:G1/S transition of mitotic cell cycle"/>
    <property type="evidence" value="ECO:0007669"/>
    <property type="project" value="TreeGrafter"/>
</dbReference>
<proteinExistence type="predicted"/>
<gene>
    <name evidence="10" type="ORF">PSON_ATCC_30995.1.T1060151</name>
</gene>
<name>A0A8S1QGE6_9CILI</name>
<dbReference type="GO" id="GO:0005737">
    <property type="term" value="C:cytoplasm"/>
    <property type="evidence" value="ECO:0007669"/>
    <property type="project" value="TreeGrafter"/>
</dbReference>
<comment type="caution">
    <text evidence="10">The sequence shown here is derived from an EMBL/GenBank/DDBJ whole genome shotgun (WGS) entry which is preliminary data.</text>
</comment>
<dbReference type="Proteomes" id="UP000692954">
    <property type="component" value="Unassembled WGS sequence"/>
</dbReference>
<dbReference type="GO" id="GO:0005524">
    <property type="term" value="F:ATP binding"/>
    <property type="evidence" value="ECO:0007669"/>
    <property type="project" value="InterPro"/>
</dbReference>
<protein>
    <recommendedName>
        <fullName evidence="6">Cyclin-dependent kinase 2 homolog</fullName>
        <ecNumber evidence="1">2.7.11.22</ecNumber>
    </recommendedName>
    <alternativeName>
        <fullName evidence="7">Cell division control protein 2 homolog</fullName>
    </alternativeName>
    <alternativeName>
        <fullName evidence="8">cdc2-related kinase 2</fullName>
    </alternativeName>
</protein>
<dbReference type="OrthoDB" id="329701at2759"/>
<dbReference type="GO" id="GO:0004693">
    <property type="term" value="F:cyclin-dependent protein serine/threonine kinase activity"/>
    <property type="evidence" value="ECO:0007669"/>
    <property type="project" value="UniProtKB-EC"/>
</dbReference>
<feature type="domain" description="Protein kinase" evidence="9">
    <location>
        <begin position="1"/>
        <end position="173"/>
    </location>
</feature>
<keyword evidence="2" id="KW-0723">Serine/threonine-protein kinase</keyword>
<evidence type="ECO:0000313" key="11">
    <source>
        <dbReference type="Proteomes" id="UP000692954"/>
    </source>
</evidence>
<dbReference type="AlphaFoldDB" id="A0A8S1QGE6"/>
<dbReference type="InterPro" id="IPR000719">
    <property type="entry name" value="Prot_kinase_dom"/>
</dbReference>
<keyword evidence="4" id="KW-0418">Kinase</keyword>
<dbReference type="PROSITE" id="PS50011">
    <property type="entry name" value="PROTEIN_KINASE_DOM"/>
    <property type="match status" value="1"/>
</dbReference>
<dbReference type="EMBL" id="CAJJDN010000106">
    <property type="protein sequence ID" value="CAD8114703.1"/>
    <property type="molecule type" value="Genomic_DNA"/>
</dbReference>
<keyword evidence="3" id="KW-0808">Transferase</keyword>
<evidence type="ECO:0000256" key="1">
    <source>
        <dbReference type="ARBA" id="ARBA00012425"/>
    </source>
</evidence>
<dbReference type="GO" id="GO:0010468">
    <property type="term" value="P:regulation of gene expression"/>
    <property type="evidence" value="ECO:0007669"/>
    <property type="project" value="TreeGrafter"/>
</dbReference>
<dbReference type="GO" id="GO:0030332">
    <property type="term" value="F:cyclin binding"/>
    <property type="evidence" value="ECO:0007669"/>
    <property type="project" value="TreeGrafter"/>
</dbReference>
<evidence type="ECO:0000256" key="2">
    <source>
        <dbReference type="ARBA" id="ARBA00022527"/>
    </source>
</evidence>
<evidence type="ECO:0000313" key="10">
    <source>
        <dbReference type="EMBL" id="CAD8114703.1"/>
    </source>
</evidence>
<dbReference type="EC" id="2.7.11.22" evidence="1"/>
<evidence type="ECO:0000256" key="5">
    <source>
        <dbReference type="ARBA" id="ARBA00038543"/>
    </source>
</evidence>
<evidence type="ECO:0000256" key="7">
    <source>
        <dbReference type="ARBA" id="ARBA00041902"/>
    </source>
</evidence>
<evidence type="ECO:0000256" key="4">
    <source>
        <dbReference type="ARBA" id="ARBA00022777"/>
    </source>
</evidence>
<dbReference type="GO" id="GO:0007165">
    <property type="term" value="P:signal transduction"/>
    <property type="evidence" value="ECO:0007669"/>
    <property type="project" value="TreeGrafter"/>
</dbReference>
<dbReference type="Pfam" id="PF00069">
    <property type="entry name" value="Pkinase"/>
    <property type="match status" value="1"/>
</dbReference>
<dbReference type="InterPro" id="IPR050108">
    <property type="entry name" value="CDK"/>
</dbReference>
<dbReference type="SMART" id="SM00220">
    <property type="entry name" value="S_TKc"/>
    <property type="match status" value="1"/>
</dbReference>
<evidence type="ECO:0000256" key="8">
    <source>
        <dbReference type="ARBA" id="ARBA00042858"/>
    </source>
</evidence>
<dbReference type="PANTHER" id="PTHR24056:SF254">
    <property type="entry name" value="CYCLIN-DEPENDENT KINASE 2"/>
    <property type="match status" value="1"/>
</dbReference>
<organism evidence="10 11">
    <name type="scientific">Paramecium sonneborni</name>
    <dbReference type="NCBI Taxonomy" id="65129"/>
    <lineage>
        <taxon>Eukaryota</taxon>
        <taxon>Sar</taxon>
        <taxon>Alveolata</taxon>
        <taxon>Ciliophora</taxon>
        <taxon>Intramacronucleata</taxon>
        <taxon>Oligohymenophorea</taxon>
        <taxon>Peniculida</taxon>
        <taxon>Parameciidae</taxon>
        <taxon>Paramecium</taxon>
    </lineage>
</organism>
<accession>A0A8S1QGE6</accession>
<dbReference type="GO" id="GO:0005634">
    <property type="term" value="C:nucleus"/>
    <property type="evidence" value="ECO:0007669"/>
    <property type="project" value="TreeGrafter"/>
</dbReference>
<comment type="subunit">
    <text evidence="5">May form a complex composed of at least the catalytic subunit CRK2 and a cyclin.</text>
</comment>
<reference evidence="10" key="1">
    <citation type="submission" date="2021-01" db="EMBL/GenBank/DDBJ databases">
        <authorList>
            <consortium name="Genoscope - CEA"/>
            <person name="William W."/>
        </authorList>
    </citation>
    <scope>NUCLEOTIDE SEQUENCE</scope>
</reference>
<keyword evidence="11" id="KW-1185">Reference proteome</keyword>